<dbReference type="Pfam" id="PF12796">
    <property type="entry name" value="Ank_2"/>
    <property type="match status" value="1"/>
</dbReference>
<comment type="caution">
    <text evidence="2">The sequence shown here is derived from an EMBL/GenBank/DDBJ whole genome shotgun (WGS) entry which is preliminary data.</text>
</comment>
<dbReference type="InterPro" id="IPR002110">
    <property type="entry name" value="Ankyrin_rpt"/>
</dbReference>
<dbReference type="PROSITE" id="PS50297">
    <property type="entry name" value="ANK_REP_REGION"/>
    <property type="match status" value="1"/>
</dbReference>
<dbReference type="AlphaFoldDB" id="A0A8S2WJC3"/>
<reference evidence="2" key="1">
    <citation type="submission" date="2021-02" db="EMBL/GenBank/DDBJ databases">
        <authorList>
            <person name="Nowell W R."/>
        </authorList>
    </citation>
    <scope>NUCLEOTIDE SEQUENCE</scope>
</reference>
<proteinExistence type="predicted"/>
<dbReference type="SMART" id="SM00248">
    <property type="entry name" value="ANK"/>
    <property type="match status" value="2"/>
</dbReference>
<dbReference type="Proteomes" id="UP000682733">
    <property type="component" value="Unassembled WGS sequence"/>
</dbReference>
<feature type="non-terminal residue" evidence="2">
    <location>
        <position position="182"/>
    </location>
</feature>
<evidence type="ECO:0000256" key="1">
    <source>
        <dbReference type="PROSITE-ProRule" id="PRU00023"/>
    </source>
</evidence>
<evidence type="ECO:0008006" key="4">
    <source>
        <dbReference type="Google" id="ProtNLM"/>
    </source>
</evidence>
<feature type="repeat" description="ANK" evidence="1">
    <location>
        <begin position="74"/>
        <end position="106"/>
    </location>
</feature>
<name>A0A8S2WJC3_9BILA</name>
<protein>
    <recommendedName>
        <fullName evidence="4">Ankyrin repeat protein</fullName>
    </recommendedName>
</protein>
<evidence type="ECO:0000313" key="2">
    <source>
        <dbReference type="EMBL" id="CAF4443569.1"/>
    </source>
</evidence>
<accession>A0A8S2WJC3</accession>
<dbReference type="SUPFAM" id="SSF48403">
    <property type="entry name" value="Ankyrin repeat"/>
    <property type="match status" value="1"/>
</dbReference>
<keyword evidence="1" id="KW-0040">ANK repeat</keyword>
<organism evidence="2 3">
    <name type="scientific">Didymodactylos carnosus</name>
    <dbReference type="NCBI Taxonomy" id="1234261"/>
    <lineage>
        <taxon>Eukaryota</taxon>
        <taxon>Metazoa</taxon>
        <taxon>Spiralia</taxon>
        <taxon>Gnathifera</taxon>
        <taxon>Rotifera</taxon>
        <taxon>Eurotatoria</taxon>
        <taxon>Bdelloidea</taxon>
        <taxon>Philodinida</taxon>
        <taxon>Philodinidae</taxon>
        <taxon>Didymodactylos</taxon>
    </lineage>
</organism>
<dbReference type="PROSITE" id="PS50088">
    <property type="entry name" value="ANK_REPEAT"/>
    <property type="match status" value="1"/>
</dbReference>
<dbReference type="PANTHER" id="PTHR22677">
    <property type="entry name" value="ANKYRIN REPEAT DOMAIN-CONTAINING PROTEIN 60"/>
    <property type="match status" value="1"/>
</dbReference>
<dbReference type="EMBL" id="CAJOBA010081478">
    <property type="protein sequence ID" value="CAF4443569.1"/>
    <property type="molecule type" value="Genomic_DNA"/>
</dbReference>
<dbReference type="PRINTS" id="PR01415">
    <property type="entry name" value="ANKYRIN"/>
</dbReference>
<dbReference type="InterPro" id="IPR036770">
    <property type="entry name" value="Ankyrin_rpt-contain_sf"/>
</dbReference>
<sequence length="182" mass="20237">MKLYFSNADSANYFKGSSKKTSEPATVALVTATQVNSSALCSEFYMACRANNVNAVQKMLETITVDDIDQMEPNGSTALHVACYNGHIEIVQLLLDANADRSIMNKYKCLPFDEAATEEIKELFLRAPNSNRLVSNTGAIEWDLVDDEVAEKAAEDQKIIKSLFSSASDIDKMFDRIEKNYI</sequence>
<dbReference type="InterPro" id="IPR039323">
    <property type="entry name" value="ANKRD_45/46/60"/>
</dbReference>
<dbReference type="Gene3D" id="1.25.40.20">
    <property type="entry name" value="Ankyrin repeat-containing domain"/>
    <property type="match status" value="1"/>
</dbReference>
<evidence type="ECO:0000313" key="3">
    <source>
        <dbReference type="Proteomes" id="UP000682733"/>
    </source>
</evidence>
<dbReference type="PANTHER" id="PTHR22677:SF4">
    <property type="entry name" value="USHER SYNDROME TYPE-1G PROTEIN-LIKE PROTEIN"/>
    <property type="match status" value="1"/>
</dbReference>
<gene>
    <name evidence="2" type="ORF">TMI583_LOCUS45495</name>
</gene>